<feature type="domain" description="Small EDRK-rich factor-like N-terminal" evidence="3">
    <location>
        <begin position="1"/>
        <end position="33"/>
    </location>
</feature>
<feature type="region of interest" description="Disordered" evidence="2">
    <location>
        <begin position="1"/>
        <end position="66"/>
    </location>
</feature>
<dbReference type="PANTHER" id="PTHR13596:SF0">
    <property type="entry name" value="SI:CH211-39K3.2-RELATED"/>
    <property type="match status" value="1"/>
</dbReference>
<evidence type="ECO:0000259" key="3">
    <source>
        <dbReference type="Pfam" id="PF04419"/>
    </source>
</evidence>
<evidence type="ECO:0000313" key="4">
    <source>
        <dbReference type="EMBL" id="KAL1411935.1"/>
    </source>
</evidence>
<sequence>MTRGDQRERDRAKNMAKLNAGKKKQSGDPNARREADAKALQEKIAAKKAAAEGGGDAATKGGAKKK</sequence>
<feature type="compositionally biased region" description="Low complexity" evidence="2">
    <location>
        <begin position="57"/>
        <end position="66"/>
    </location>
</feature>
<comment type="similarity">
    <text evidence="1">Belongs to the SERF family.</text>
</comment>
<evidence type="ECO:0000256" key="2">
    <source>
        <dbReference type="SAM" id="MobiDB-lite"/>
    </source>
</evidence>
<keyword evidence="5" id="KW-1185">Reference proteome</keyword>
<feature type="compositionally biased region" description="Basic and acidic residues" evidence="2">
    <location>
        <begin position="30"/>
        <end position="45"/>
    </location>
</feature>
<proteinExistence type="inferred from homology"/>
<dbReference type="Proteomes" id="UP001565368">
    <property type="component" value="Unassembled WGS sequence"/>
</dbReference>
<name>A0ABR3QBB5_9TREE</name>
<dbReference type="EMBL" id="JBBXJM010000002">
    <property type="protein sequence ID" value="KAL1411935.1"/>
    <property type="molecule type" value="Genomic_DNA"/>
</dbReference>
<feature type="compositionally biased region" description="Basic and acidic residues" evidence="2">
    <location>
        <begin position="1"/>
        <end position="13"/>
    </location>
</feature>
<comment type="caution">
    <text evidence="4">The sequence shown here is derived from an EMBL/GenBank/DDBJ whole genome shotgun (WGS) entry which is preliminary data.</text>
</comment>
<dbReference type="Pfam" id="PF04419">
    <property type="entry name" value="SERF-like_N"/>
    <property type="match status" value="1"/>
</dbReference>
<protein>
    <recommendedName>
        <fullName evidence="3">Small EDRK-rich factor-like N-terminal domain-containing protein</fullName>
    </recommendedName>
</protein>
<evidence type="ECO:0000256" key="1">
    <source>
        <dbReference type="ARBA" id="ARBA00007309"/>
    </source>
</evidence>
<evidence type="ECO:0000313" key="5">
    <source>
        <dbReference type="Proteomes" id="UP001565368"/>
    </source>
</evidence>
<dbReference type="InterPro" id="IPR007513">
    <property type="entry name" value="SERF-like_N"/>
</dbReference>
<gene>
    <name evidence="4" type="ORF">Q8F55_002926</name>
</gene>
<dbReference type="GeneID" id="95983969"/>
<accession>A0ABR3QBB5</accession>
<reference evidence="4 5" key="1">
    <citation type="submission" date="2023-08" db="EMBL/GenBank/DDBJ databases">
        <title>Annotated Genome Sequence of Vanrija albida AlHP1.</title>
        <authorList>
            <person name="Herzog R."/>
        </authorList>
    </citation>
    <scope>NUCLEOTIDE SEQUENCE [LARGE SCALE GENOMIC DNA]</scope>
    <source>
        <strain evidence="4 5">AlHP1</strain>
    </source>
</reference>
<dbReference type="PANTHER" id="PTHR13596">
    <property type="entry name" value="SMALL EDRK-RICH FACTOR 1"/>
    <property type="match status" value="1"/>
</dbReference>
<dbReference type="RefSeq" id="XP_069211879.1">
    <property type="nucleotide sequence ID" value="XM_069351493.1"/>
</dbReference>
<dbReference type="InterPro" id="IPR040211">
    <property type="entry name" value="SERF1/2-like"/>
</dbReference>
<organism evidence="4 5">
    <name type="scientific">Vanrija albida</name>
    <dbReference type="NCBI Taxonomy" id="181172"/>
    <lineage>
        <taxon>Eukaryota</taxon>
        <taxon>Fungi</taxon>
        <taxon>Dikarya</taxon>
        <taxon>Basidiomycota</taxon>
        <taxon>Agaricomycotina</taxon>
        <taxon>Tremellomycetes</taxon>
        <taxon>Trichosporonales</taxon>
        <taxon>Trichosporonaceae</taxon>
        <taxon>Vanrija</taxon>
    </lineage>
</organism>